<organism evidence="2 3">
    <name type="scientific">Pseudoduganella namucuonensis</name>
    <dbReference type="NCBI Taxonomy" id="1035707"/>
    <lineage>
        <taxon>Bacteria</taxon>
        <taxon>Pseudomonadati</taxon>
        <taxon>Pseudomonadota</taxon>
        <taxon>Betaproteobacteria</taxon>
        <taxon>Burkholderiales</taxon>
        <taxon>Oxalobacteraceae</taxon>
        <taxon>Telluria group</taxon>
        <taxon>Pseudoduganella</taxon>
    </lineage>
</organism>
<evidence type="ECO:0000256" key="1">
    <source>
        <dbReference type="SAM" id="MobiDB-lite"/>
    </source>
</evidence>
<dbReference type="RefSeq" id="WP_093555007.1">
    <property type="nucleotide sequence ID" value="NZ_FPBO01000005.1"/>
</dbReference>
<gene>
    <name evidence="2" type="ORF">SAMN05216552_1005235</name>
</gene>
<accession>A0A1I7HG42</accession>
<dbReference type="Proteomes" id="UP000199391">
    <property type="component" value="Unassembled WGS sequence"/>
</dbReference>
<name>A0A1I7HG42_9BURK</name>
<evidence type="ECO:0000313" key="3">
    <source>
        <dbReference type="Proteomes" id="UP000199391"/>
    </source>
</evidence>
<sequence length="60" mass="6586">MPVAIDQVESEVVVDGGGEQSGGANAKRNLPEPAAVMRWQQTLRQVQWDEARTSAVDYED</sequence>
<feature type="region of interest" description="Disordered" evidence="1">
    <location>
        <begin position="1"/>
        <end position="32"/>
    </location>
</feature>
<evidence type="ECO:0000313" key="2">
    <source>
        <dbReference type="EMBL" id="SFU59509.1"/>
    </source>
</evidence>
<reference evidence="3" key="1">
    <citation type="submission" date="2016-10" db="EMBL/GenBank/DDBJ databases">
        <authorList>
            <person name="Varghese N."/>
            <person name="Submissions S."/>
        </authorList>
    </citation>
    <scope>NUCLEOTIDE SEQUENCE [LARGE SCALE GENOMIC DNA]</scope>
    <source>
        <strain evidence="3">CGMCC 1.11014</strain>
    </source>
</reference>
<protein>
    <submittedName>
        <fullName evidence="2">Uncharacterized protein</fullName>
    </submittedName>
</protein>
<dbReference type="EMBL" id="FPBO01000005">
    <property type="protein sequence ID" value="SFU59509.1"/>
    <property type="molecule type" value="Genomic_DNA"/>
</dbReference>
<proteinExistence type="predicted"/>
<keyword evidence="3" id="KW-1185">Reference proteome</keyword>
<feature type="compositionally biased region" description="Low complexity" evidence="1">
    <location>
        <begin position="1"/>
        <end position="14"/>
    </location>
</feature>
<dbReference type="AlphaFoldDB" id="A0A1I7HG42"/>
<dbReference type="STRING" id="1035707.SAMN05216552_1005235"/>